<protein>
    <submittedName>
        <fullName evidence="2">ACT domain-containing protein</fullName>
    </submittedName>
</protein>
<accession>A0A0M3IP31</accession>
<reference evidence="2" key="1">
    <citation type="submission" date="2017-02" db="UniProtKB">
        <authorList>
            <consortium name="WormBaseParasite"/>
        </authorList>
    </citation>
    <scope>IDENTIFICATION</scope>
</reference>
<dbReference type="WBParaSite" id="ALUE_0002050901-mRNA-1">
    <property type="protein sequence ID" value="ALUE_0002050901-mRNA-1"/>
    <property type="gene ID" value="ALUE_0002050901"/>
</dbReference>
<dbReference type="Proteomes" id="UP000036681">
    <property type="component" value="Unplaced"/>
</dbReference>
<organism evidence="1 2">
    <name type="scientific">Ascaris lumbricoides</name>
    <name type="common">Giant roundworm</name>
    <dbReference type="NCBI Taxonomy" id="6252"/>
    <lineage>
        <taxon>Eukaryota</taxon>
        <taxon>Metazoa</taxon>
        <taxon>Ecdysozoa</taxon>
        <taxon>Nematoda</taxon>
        <taxon>Chromadorea</taxon>
        <taxon>Rhabditida</taxon>
        <taxon>Spirurina</taxon>
        <taxon>Ascaridomorpha</taxon>
        <taxon>Ascaridoidea</taxon>
        <taxon>Ascarididae</taxon>
        <taxon>Ascaris</taxon>
    </lineage>
</organism>
<sequence length="122" mass="13829">MERSHRVEVSSRKAACGISSGSTQQSIPPVRCRAVRTEINYDRICLSAKKLMGEEGSRGLLAFTVKPDLSNGNWNEDFLCEVAAYTEDSSQLNEICTLLKLLKWKEDSIFDLTRYTRNIKHT</sequence>
<evidence type="ECO:0000313" key="1">
    <source>
        <dbReference type="Proteomes" id="UP000036681"/>
    </source>
</evidence>
<proteinExistence type="predicted"/>
<evidence type="ECO:0000313" key="2">
    <source>
        <dbReference type="WBParaSite" id="ALUE_0002050901-mRNA-1"/>
    </source>
</evidence>
<dbReference type="AlphaFoldDB" id="A0A0M3IP31"/>
<name>A0A0M3IP31_ASCLU</name>
<keyword evidence="1" id="KW-1185">Reference proteome</keyword>